<dbReference type="PANTHER" id="PTHR48111">
    <property type="entry name" value="REGULATOR OF RPOS"/>
    <property type="match status" value="1"/>
</dbReference>
<feature type="modified residue" description="4-aspartylphosphate" evidence="6">
    <location>
        <position position="51"/>
    </location>
</feature>
<evidence type="ECO:0000256" key="5">
    <source>
        <dbReference type="ARBA" id="ARBA00023163"/>
    </source>
</evidence>
<dbReference type="RefSeq" id="WP_123933167.1">
    <property type="nucleotide sequence ID" value="NZ_JBPSDP010000028.1"/>
</dbReference>
<dbReference type="PROSITE" id="PS51755">
    <property type="entry name" value="OMPR_PHOB"/>
    <property type="match status" value="1"/>
</dbReference>
<dbReference type="PROSITE" id="PS50110">
    <property type="entry name" value="RESPONSE_REGULATORY"/>
    <property type="match status" value="1"/>
</dbReference>
<dbReference type="Pfam" id="PF00072">
    <property type="entry name" value="Response_reg"/>
    <property type="match status" value="1"/>
</dbReference>
<keyword evidence="5" id="KW-0804">Transcription</keyword>
<evidence type="ECO:0000259" key="8">
    <source>
        <dbReference type="PROSITE" id="PS50110"/>
    </source>
</evidence>
<evidence type="ECO:0000256" key="2">
    <source>
        <dbReference type="ARBA" id="ARBA00023012"/>
    </source>
</evidence>
<feature type="DNA-binding region" description="OmpR/PhoB-type" evidence="7">
    <location>
        <begin position="124"/>
        <end position="222"/>
    </location>
</feature>
<gene>
    <name evidence="10" type="ORF">EF294_21430</name>
</gene>
<dbReference type="SUPFAM" id="SSF52172">
    <property type="entry name" value="CheY-like"/>
    <property type="match status" value="1"/>
</dbReference>
<evidence type="ECO:0000259" key="9">
    <source>
        <dbReference type="PROSITE" id="PS51755"/>
    </source>
</evidence>
<evidence type="ECO:0000256" key="1">
    <source>
        <dbReference type="ARBA" id="ARBA00022553"/>
    </source>
</evidence>
<dbReference type="InterPro" id="IPR011006">
    <property type="entry name" value="CheY-like_superfamily"/>
</dbReference>
<dbReference type="Pfam" id="PF00486">
    <property type="entry name" value="Trans_reg_C"/>
    <property type="match status" value="1"/>
</dbReference>
<dbReference type="GO" id="GO:0032993">
    <property type="term" value="C:protein-DNA complex"/>
    <property type="evidence" value="ECO:0007669"/>
    <property type="project" value="TreeGrafter"/>
</dbReference>
<dbReference type="SMART" id="SM00448">
    <property type="entry name" value="REC"/>
    <property type="match status" value="1"/>
</dbReference>
<evidence type="ECO:0000256" key="4">
    <source>
        <dbReference type="ARBA" id="ARBA00023125"/>
    </source>
</evidence>
<keyword evidence="11" id="KW-1185">Reference proteome</keyword>
<dbReference type="Gene3D" id="1.10.10.10">
    <property type="entry name" value="Winged helix-like DNA-binding domain superfamily/Winged helix DNA-binding domain"/>
    <property type="match status" value="1"/>
</dbReference>
<dbReference type="SMART" id="SM00862">
    <property type="entry name" value="Trans_reg_C"/>
    <property type="match status" value="1"/>
</dbReference>
<dbReference type="Proteomes" id="UP000267536">
    <property type="component" value="Unassembled WGS sequence"/>
</dbReference>
<dbReference type="FunFam" id="1.10.10.10:FF:000005">
    <property type="entry name" value="Two-component system response regulator"/>
    <property type="match status" value="1"/>
</dbReference>
<dbReference type="InterPro" id="IPR039420">
    <property type="entry name" value="WalR-like"/>
</dbReference>
<dbReference type="PANTHER" id="PTHR48111:SF28">
    <property type="entry name" value="TRANSCRIPTIONAL REGULATORY PROTEIN TCRX-RELATED"/>
    <property type="match status" value="1"/>
</dbReference>
<organism evidence="10 11">
    <name type="scientific">Gordonia oryzae</name>
    <dbReference type="NCBI Taxonomy" id="2487349"/>
    <lineage>
        <taxon>Bacteria</taxon>
        <taxon>Bacillati</taxon>
        <taxon>Actinomycetota</taxon>
        <taxon>Actinomycetes</taxon>
        <taxon>Mycobacteriales</taxon>
        <taxon>Gordoniaceae</taxon>
        <taxon>Gordonia</taxon>
    </lineage>
</organism>
<dbReference type="GO" id="GO:0000976">
    <property type="term" value="F:transcription cis-regulatory region binding"/>
    <property type="evidence" value="ECO:0007669"/>
    <property type="project" value="TreeGrafter"/>
</dbReference>
<evidence type="ECO:0000313" key="10">
    <source>
        <dbReference type="EMBL" id="RPA55942.1"/>
    </source>
</evidence>
<reference evidence="10 11" key="1">
    <citation type="submission" date="2018-11" db="EMBL/GenBank/DDBJ databases">
        <title>Draft genome sequence of Gordonia sp. RS15-1S isolated from rice stems.</title>
        <authorList>
            <person name="Muangham S."/>
        </authorList>
    </citation>
    <scope>NUCLEOTIDE SEQUENCE [LARGE SCALE GENOMIC DNA]</scope>
    <source>
        <strain evidence="10 11">RS15-1S</strain>
    </source>
</reference>
<name>A0A3N4FZ15_9ACTN</name>
<dbReference type="GO" id="GO:0005829">
    <property type="term" value="C:cytosol"/>
    <property type="evidence" value="ECO:0007669"/>
    <property type="project" value="TreeGrafter"/>
</dbReference>
<dbReference type="GO" id="GO:0000156">
    <property type="term" value="F:phosphorelay response regulator activity"/>
    <property type="evidence" value="ECO:0007669"/>
    <property type="project" value="TreeGrafter"/>
</dbReference>
<dbReference type="GO" id="GO:0006355">
    <property type="term" value="P:regulation of DNA-templated transcription"/>
    <property type="evidence" value="ECO:0007669"/>
    <property type="project" value="InterPro"/>
</dbReference>
<dbReference type="OrthoDB" id="5242569at2"/>
<dbReference type="CDD" id="cd00383">
    <property type="entry name" value="trans_reg_C"/>
    <property type="match status" value="1"/>
</dbReference>
<comment type="caution">
    <text evidence="10">The sequence shown here is derived from an EMBL/GenBank/DDBJ whole genome shotgun (WGS) entry which is preliminary data.</text>
</comment>
<dbReference type="InterPro" id="IPR001867">
    <property type="entry name" value="OmpR/PhoB-type_DNA-bd"/>
</dbReference>
<dbReference type="EMBL" id="RKMH01000029">
    <property type="protein sequence ID" value="RPA55942.1"/>
    <property type="molecule type" value="Genomic_DNA"/>
</dbReference>
<feature type="domain" description="OmpR/PhoB-type" evidence="9">
    <location>
        <begin position="124"/>
        <end position="222"/>
    </location>
</feature>
<evidence type="ECO:0000256" key="3">
    <source>
        <dbReference type="ARBA" id="ARBA00023015"/>
    </source>
</evidence>
<keyword evidence="1 6" id="KW-0597">Phosphoprotein</keyword>
<dbReference type="AlphaFoldDB" id="A0A3N4FZ15"/>
<dbReference type="Gene3D" id="6.10.250.690">
    <property type="match status" value="1"/>
</dbReference>
<evidence type="ECO:0000256" key="6">
    <source>
        <dbReference type="PROSITE-ProRule" id="PRU00169"/>
    </source>
</evidence>
<evidence type="ECO:0000256" key="7">
    <source>
        <dbReference type="PROSITE-ProRule" id="PRU01091"/>
    </source>
</evidence>
<sequence length="224" mass="24807">MRILVIDDDANGAETVRRTLVAEGWVVDVANNGDDGFMHALHGRYQAIVCDIMMPGLNGYEVVRRLRAEQVWTPVLMLTAKDGDYDEIDAFDLGADDYLTKPFSVEVLVARLRALIRRGGPGRPAVLTAGSLTLDPSAHLVHRRGEEVALTPKEFSVLEFLLQHVGVAVTKTEILDAVWDNNFDGDLNVVEVYIGYLRKRVDRPFGCASIETIRGIGYRLVAVD</sequence>
<protein>
    <submittedName>
        <fullName evidence="10">DNA-binding response regulator</fullName>
    </submittedName>
</protein>
<keyword evidence="2" id="KW-0902">Two-component regulatory system</keyword>
<proteinExistence type="predicted"/>
<accession>A0A3N4FZ15</accession>
<feature type="domain" description="Response regulatory" evidence="8">
    <location>
        <begin position="2"/>
        <end position="116"/>
    </location>
</feature>
<dbReference type="InterPro" id="IPR001789">
    <property type="entry name" value="Sig_transdc_resp-reg_receiver"/>
</dbReference>
<dbReference type="InterPro" id="IPR036388">
    <property type="entry name" value="WH-like_DNA-bd_sf"/>
</dbReference>
<keyword evidence="4 7" id="KW-0238">DNA-binding</keyword>
<keyword evidence="3" id="KW-0805">Transcription regulation</keyword>
<evidence type="ECO:0000313" key="11">
    <source>
        <dbReference type="Proteomes" id="UP000267536"/>
    </source>
</evidence>
<dbReference type="Gene3D" id="3.40.50.2300">
    <property type="match status" value="1"/>
</dbReference>